<evidence type="ECO:0000256" key="1">
    <source>
        <dbReference type="ARBA" id="ARBA00007409"/>
    </source>
</evidence>
<evidence type="ECO:0008006" key="7">
    <source>
        <dbReference type="Google" id="ProtNLM"/>
    </source>
</evidence>
<name>A0A8H4LYC1_9HYPO</name>
<dbReference type="InterPro" id="IPR010987">
    <property type="entry name" value="Glutathione-S-Trfase_C-like"/>
</dbReference>
<dbReference type="Gene3D" id="1.20.1050.10">
    <property type="match status" value="1"/>
</dbReference>
<dbReference type="PANTHER" id="PTHR43968:SF13">
    <property type="entry name" value="GLUTATHIONE TRANSFERASE OMEGA-1"/>
    <property type="match status" value="1"/>
</dbReference>
<dbReference type="Pfam" id="PF13409">
    <property type="entry name" value="GST_N_2"/>
    <property type="match status" value="1"/>
</dbReference>
<evidence type="ECO:0000313" key="6">
    <source>
        <dbReference type="Proteomes" id="UP000557566"/>
    </source>
</evidence>
<dbReference type="PROSITE" id="PS50405">
    <property type="entry name" value="GST_CTER"/>
    <property type="match status" value="1"/>
</dbReference>
<dbReference type="EMBL" id="JAAVMX010000005">
    <property type="protein sequence ID" value="KAF4507794.1"/>
    <property type="molecule type" value="Genomic_DNA"/>
</dbReference>
<evidence type="ECO:0000259" key="4">
    <source>
        <dbReference type="PROSITE" id="PS50405"/>
    </source>
</evidence>
<dbReference type="InterPro" id="IPR005442">
    <property type="entry name" value="GST_omega"/>
</dbReference>
<dbReference type="PROSITE" id="PS50404">
    <property type="entry name" value="GST_NTER"/>
    <property type="match status" value="1"/>
</dbReference>
<dbReference type="SFLD" id="SFLDG00358">
    <property type="entry name" value="Main_(cytGST)"/>
    <property type="match status" value="1"/>
</dbReference>
<dbReference type="CDD" id="cd00570">
    <property type="entry name" value="GST_N_family"/>
    <property type="match status" value="1"/>
</dbReference>
<dbReference type="SFLD" id="SFLDS00019">
    <property type="entry name" value="Glutathione_Transferase_(cytos"/>
    <property type="match status" value="1"/>
</dbReference>
<dbReference type="InterPro" id="IPR036249">
    <property type="entry name" value="Thioredoxin-like_sf"/>
</dbReference>
<dbReference type="PRINTS" id="PR01625">
    <property type="entry name" value="GSTRNSFRASEO"/>
</dbReference>
<keyword evidence="2" id="KW-0560">Oxidoreductase</keyword>
<dbReference type="SUPFAM" id="SSF47616">
    <property type="entry name" value="GST C-terminal domain-like"/>
    <property type="match status" value="1"/>
</dbReference>
<evidence type="ECO:0000313" key="5">
    <source>
        <dbReference type="EMBL" id="KAF4507794.1"/>
    </source>
</evidence>
<keyword evidence="6" id="KW-1185">Reference proteome</keyword>
<reference evidence="5 6" key="1">
    <citation type="journal article" date="2020" name="Genome Biol. Evol.">
        <title>A new high-quality draft genome assembly of the Chinese cordyceps Ophiocordyceps sinensis.</title>
        <authorList>
            <person name="Shu R."/>
            <person name="Zhang J."/>
            <person name="Meng Q."/>
            <person name="Zhang H."/>
            <person name="Zhou G."/>
            <person name="Li M."/>
            <person name="Wu P."/>
            <person name="Zhao Y."/>
            <person name="Chen C."/>
            <person name="Qin Q."/>
        </authorList>
    </citation>
    <scope>NUCLEOTIDE SEQUENCE [LARGE SCALE GENOMIC DNA]</scope>
    <source>
        <strain evidence="5 6">IOZ07</strain>
    </source>
</reference>
<dbReference type="Proteomes" id="UP000557566">
    <property type="component" value="Unassembled WGS sequence"/>
</dbReference>
<gene>
    <name evidence="5" type="ORF">G6O67_004257</name>
</gene>
<evidence type="ECO:0000256" key="2">
    <source>
        <dbReference type="ARBA" id="ARBA00023002"/>
    </source>
</evidence>
<dbReference type="Pfam" id="PF13410">
    <property type="entry name" value="GST_C_2"/>
    <property type="match status" value="1"/>
</dbReference>
<dbReference type="SUPFAM" id="SSF52833">
    <property type="entry name" value="Thioredoxin-like"/>
    <property type="match status" value="1"/>
</dbReference>
<feature type="domain" description="GST N-terminal" evidence="3">
    <location>
        <begin position="27"/>
        <end position="112"/>
    </location>
</feature>
<dbReference type="GO" id="GO:0005737">
    <property type="term" value="C:cytoplasm"/>
    <property type="evidence" value="ECO:0007669"/>
    <property type="project" value="InterPro"/>
</dbReference>
<dbReference type="GO" id="GO:0004364">
    <property type="term" value="F:glutathione transferase activity"/>
    <property type="evidence" value="ECO:0007669"/>
    <property type="project" value="InterPro"/>
</dbReference>
<accession>A0A8H4LYC1</accession>
<dbReference type="PANTHER" id="PTHR43968">
    <property type="match status" value="1"/>
</dbReference>
<comment type="caution">
    <text evidence="5">The sequence shown here is derived from an EMBL/GenBank/DDBJ whole genome shotgun (WGS) entry which is preliminary data.</text>
</comment>
<dbReference type="InterPro" id="IPR050983">
    <property type="entry name" value="GST_Omega/HSP26"/>
</dbReference>
<organism evidence="5 6">
    <name type="scientific">Ophiocordyceps sinensis</name>
    <dbReference type="NCBI Taxonomy" id="72228"/>
    <lineage>
        <taxon>Eukaryota</taxon>
        <taxon>Fungi</taxon>
        <taxon>Dikarya</taxon>
        <taxon>Ascomycota</taxon>
        <taxon>Pezizomycotina</taxon>
        <taxon>Sordariomycetes</taxon>
        <taxon>Hypocreomycetidae</taxon>
        <taxon>Hypocreales</taxon>
        <taxon>Ophiocordycipitaceae</taxon>
        <taxon>Ophiocordyceps</taxon>
    </lineage>
</organism>
<evidence type="ECO:0000259" key="3">
    <source>
        <dbReference type="PROSITE" id="PS50404"/>
    </source>
</evidence>
<dbReference type="AlphaFoldDB" id="A0A8H4LYC1"/>
<protein>
    <recommendedName>
        <fullName evidence="7">Thioredoxin-like fold protein</fullName>
    </recommendedName>
</protein>
<dbReference type="GO" id="GO:0045174">
    <property type="term" value="F:glutathione dehydrogenase (ascorbate) activity"/>
    <property type="evidence" value="ECO:0007669"/>
    <property type="project" value="UniProtKB-ARBA"/>
</dbReference>
<dbReference type="OrthoDB" id="4951845at2759"/>
<dbReference type="InterPro" id="IPR040079">
    <property type="entry name" value="Glutathione_S-Trfase"/>
</dbReference>
<dbReference type="Gene3D" id="3.40.30.10">
    <property type="entry name" value="Glutaredoxin"/>
    <property type="match status" value="1"/>
</dbReference>
<comment type="similarity">
    <text evidence="1">Belongs to the GST superfamily.</text>
</comment>
<feature type="domain" description="GST C-terminal" evidence="4">
    <location>
        <begin position="122"/>
        <end position="261"/>
    </location>
</feature>
<dbReference type="InterPro" id="IPR036282">
    <property type="entry name" value="Glutathione-S-Trfase_C_sf"/>
</dbReference>
<proteinExistence type="inferred from homology"/>
<sequence>MASVDTRLPPEPTGAAADLAARHAHPHPLQLYGAWFCPFVQRAWITLCEKKIPHQYVDINPYNKEPEFLRMNPRGLVPTLAVPMADAAEHREPLFESLVICEYLNDAYSDEAEHGPSLLPSAPYDKARARLWIDHINTRIVPAFYRLLQHTPDRTYTVDDARQQLHAHIRALTEHMDRQGPWFLGSHMSLVDISLAPWARRLWLINHYKPGGLGIPSHGGDDVWARWRKWIEAVDSRQSVQDTSSDDERYLLAYKRYAQDTTNSLVGQATRQGQSLP</sequence>
<dbReference type="InterPro" id="IPR004045">
    <property type="entry name" value="Glutathione_S-Trfase_N"/>
</dbReference>
<dbReference type="CDD" id="cd00299">
    <property type="entry name" value="GST_C_family"/>
    <property type="match status" value="1"/>
</dbReference>